<dbReference type="Pfam" id="PF18860">
    <property type="entry name" value="AbiJ_NTD3"/>
    <property type="match status" value="1"/>
</dbReference>
<comment type="caution">
    <text evidence="2">The sequence shown here is derived from an EMBL/GenBank/DDBJ whole genome shotgun (WGS) entry which is preliminary data.</text>
</comment>
<protein>
    <recommendedName>
        <fullName evidence="1">AbiJ-NTD3 domain-containing protein</fullName>
    </recommendedName>
</protein>
<organism evidence="2 3">
    <name type="scientific">Planotetraspora thailandica</name>
    <dbReference type="NCBI Taxonomy" id="487172"/>
    <lineage>
        <taxon>Bacteria</taxon>
        <taxon>Bacillati</taxon>
        <taxon>Actinomycetota</taxon>
        <taxon>Actinomycetes</taxon>
        <taxon>Streptosporangiales</taxon>
        <taxon>Streptosporangiaceae</taxon>
        <taxon>Planotetraspora</taxon>
    </lineage>
</organism>
<evidence type="ECO:0000313" key="2">
    <source>
        <dbReference type="EMBL" id="GII54160.1"/>
    </source>
</evidence>
<evidence type="ECO:0000259" key="1">
    <source>
        <dbReference type="Pfam" id="PF18860"/>
    </source>
</evidence>
<dbReference type="InterPro" id="IPR041427">
    <property type="entry name" value="AbiJ-NTD3"/>
</dbReference>
<proteinExistence type="predicted"/>
<evidence type="ECO:0000313" key="3">
    <source>
        <dbReference type="Proteomes" id="UP000605992"/>
    </source>
</evidence>
<dbReference type="AlphaFoldDB" id="A0A8J3V0U5"/>
<sequence>MTRRDIFDYLRVMDGEWWGRLNEIVFLDGLYDLDALPSSDSRYATARRDIIQHRMNNLDWEDDWIFEDSRFQLLDAPDEILLAFLTRVVHPEVQPNVDRAARQVDELNRLLEPDGWVLRAHEFLSGRPIYAPVATANAAGPVIPLPLRDDDTSKLDLVLGLVHHLLDADGQGLARDLLHGATLSLRRDGGFFHPTPGDNWRSDSYEAVLTVDPTLVPEFSSTVTDLIWKHLGSVLKRLEREDVLSLVVEAALLCRTAARRPRRVARKPP</sequence>
<dbReference type="Proteomes" id="UP000605992">
    <property type="component" value="Unassembled WGS sequence"/>
</dbReference>
<feature type="domain" description="AbiJ-NTD3" evidence="1">
    <location>
        <begin position="2"/>
        <end position="140"/>
    </location>
</feature>
<reference evidence="2" key="1">
    <citation type="submission" date="2021-01" db="EMBL/GenBank/DDBJ databases">
        <title>Whole genome shotgun sequence of Planotetraspora thailandica NBRC 104271.</title>
        <authorList>
            <person name="Komaki H."/>
            <person name="Tamura T."/>
        </authorList>
    </citation>
    <scope>NUCLEOTIDE SEQUENCE</scope>
    <source>
        <strain evidence="2">NBRC 104271</strain>
    </source>
</reference>
<accession>A0A8J3V0U5</accession>
<dbReference type="EMBL" id="BOOR01000014">
    <property type="protein sequence ID" value="GII54160.1"/>
    <property type="molecule type" value="Genomic_DNA"/>
</dbReference>
<keyword evidence="3" id="KW-1185">Reference proteome</keyword>
<gene>
    <name evidence="2" type="ORF">Pth03_25490</name>
</gene>
<name>A0A8J3V0U5_9ACTN</name>